<reference evidence="8" key="1">
    <citation type="submission" date="2016-10" db="EMBL/GenBank/DDBJ databases">
        <authorList>
            <person name="Varghese N."/>
            <person name="Submissions S."/>
        </authorList>
    </citation>
    <scope>NUCLEOTIDE SEQUENCE [LARGE SCALE GENOMIC DNA]</scope>
    <source>
        <strain evidence="8">DSM 22427</strain>
    </source>
</reference>
<dbReference type="PANTHER" id="PTHR30250:SF28">
    <property type="entry name" value="POLYSACCHARIDE BIOSYNTHESIS PROTEIN"/>
    <property type="match status" value="1"/>
</dbReference>
<evidence type="ECO:0000256" key="1">
    <source>
        <dbReference type="ARBA" id="ARBA00004651"/>
    </source>
</evidence>
<accession>A0A1I6RV12</accession>
<dbReference type="InterPro" id="IPR050833">
    <property type="entry name" value="Poly_Biosynth_Transport"/>
</dbReference>
<dbReference type="EMBL" id="FOZS01000002">
    <property type="protein sequence ID" value="SFS68440.1"/>
    <property type="molecule type" value="Genomic_DNA"/>
</dbReference>
<protein>
    <submittedName>
        <fullName evidence="7">Membrane protein involved in the export of O-antigen and teichoic acid</fullName>
    </submittedName>
</protein>
<evidence type="ECO:0000256" key="6">
    <source>
        <dbReference type="SAM" id="Phobius"/>
    </source>
</evidence>
<keyword evidence="3 6" id="KW-0812">Transmembrane</keyword>
<feature type="transmembrane region" description="Helical" evidence="6">
    <location>
        <begin position="223"/>
        <end position="241"/>
    </location>
</feature>
<dbReference type="RefSeq" id="WP_092904449.1">
    <property type="nucleotide sequence ID" value="NZ_FOZS01000002.1"/>
</dbReference>
<keyword evidence="5 6" id="KW-0472">Membrane</keyword>
<feature type="transmembrane region" description="Helical" evidence="6">
    <location>
        <begin position="285"/>
        <end position="303"/>
    </location>
</feature>
<gene>
    <name evidence="7" type="ORF">SAMN04488556_2158</name>
</gene>
<sequence>MKIGQTSVVYFVSRIFASLFGFIATIYFARLLGAEPLGIYNLVIGVVSWLAIAGKIGISGAITKRVSEGEEREQYATAGITLIAVLFIILLTSLLLFRPYVNDYLGHPATGYVVLILFVTLSWSIVTSLLTGLHLVHLEGVLSPIKIGGQSLLQIGAVAAGLGVAGLFIGHIAGLVLVTALGGMYAFSRFKKIQLPQKYHYRSLFNYAKFAWLGNLESRMFNYTDVVVLGFFVPSALIGIYSIAWNIAMFLILFSGSISTTLFPEMSKQSVNEDSQSIANLLEDALSYAGLLLIPGLIGGLILGERILRIYGDEFTQGTAVLGILIISALVRAYQKQLLNTLNAIDRPDLSFRANALFVVVNLSLNVALIYLYGWIGAAVATVLSVAVSLVVAHCYLKSLVEYTIPYAEIANQWFAAIIMGVIVYAGLQFENTHTVLGHNAATVVLLVGVGASVYFATLLVISSQFRTTVNRNVPFDIPLAHN</sequence>
<feature type="transmembrane region" description="Helical" evidence="6">
    <location>
        <begin position="7"/>
        <end position="27"/>
    </location>
</feature>
<dbReference type="InterPro" id="IPR002797">
    <property type="entry name" value="Polysacc_synth"/>
</dbReference>
<evidence type="ECO:0000256" key="3">
    <source>
        <dbReference type="ARBA" id="ARBA00022692"/>
    </source>
</evidence>
<name>A0A1I6RV12_9EURY</name>
<dbReference type="Pfam" id="PF01943">
    <property type="entry name" value="Polysacc_synt"/>
    <property type="match status" value="1"/>
</dbReference>
<comment type="subcellular location">
    <subcellularLocation>
        <location evidence="1">Cell membrane</location>
        <topology evidence="1">Multi-pass membrane protein</topology>
    </subcellularLocation>
</comment>
<dbReference type="PANTHER" id="PTHR30250">
    <property type="entry name" value="PST FAMILY PREDICTED COLANIC ACID TRANSPORTER"/>
    <property type="match status" value="1"/>
</dbReference>
<feature type="transmembrane region" description="Helical" evidence="6">
    <location>
        <begin position="315"/>
        <end position="334"/>
    </location>
</feature>
<evidence type="ECO:0000256" key="2">
    <source>
        <dbReference type="ARBA" id="ARBA00022475"/>
    </source>
</evidence>
<dbReference type="AlphaFoldDB" id="A0A1I6RV12"/>
<feature type="transmembrane region" description="Helical" evidence="6">
    <location>
        <begin position="157"/>
        <end position="187"/>
    </location>
</feature>
<dbReference type="OrthoDB" id="112053at2157"/>
<dbReference type="GO" id="GO:0005886">
    <property type="term" value="C:plasma membrane"/>
    <property type="evidence" value="ECO:0007669"/>
    <property type="project" value="UniProtKB-SubCell"/>
</dbReference>
<evidence type="ECO:0000313" key="7">
    <source>
        <dbReference type="EMBL" id="SFS68440.1"/>
    </source>
</evidence>
<organism evidence="7 8">
    <name type="scientific">Halostagnicola kamekurae</name>
    <dbReference type="NCBI Taxonomy" id="619731"/>
    <lineage>
        <taxon>Archaea</taxon>
        <taxon>Methanobacteriati</taxon>
        <taxon>Methanobacteriota</taxon>
        <taxon>Stenosarchaea group</taxon>
        <taxon>Halobacteria</taxon>
        <taxon>Halobacteriales</taxon>
        <taxon>Natrialbaceae</taxon>
        <taxon>Halostagnicola</taxon>
    </lineage>
</organism>
<feature type="transmembrane region" description="Helical" evidence="6">
    <location>
        <begin position="75"/>
        <end position="97"/>
    </location>
</feature>
<evidence type="ECO:0000256" key="4">
    <source>
        <dbReference type="ARBA" id="ARBA00022989"/>
    </source>
</evidence>
<dbReference type="Proteomes" id="UP000199199">
    <property type="component" value="Unassembled WGS sequence"/>
</dbReference>
<evidence type="ECO:0000256" key="5">
    <source>
        <dbReference type="ARBA" id="ARBA00023136"/>
    </source>
</evidence>
<feature type="transmembrane region" description="Helical" evidence="6">
    <location>
        <begin position="440"/>
        <end position="462"/>
    </location>
</feature>
<feature type="transmembrane region" description="Helical" evidence="6">
    <location>
        <begin position="109"/>
        <end position="136"/>
    </location>
</feature>
<keyword evidence="4 6" id="KW-1133">Transmembrane helix</keyword>
<evidence type="ECO:0000313" key="8">
    <source>
        <dbReference type="Proteomes" id="UP000199199"/>
    </source>
</evidence>
<feature type="transmembrane region" description="Helical" evidence="6">
    <location>
        <begin position="379"/>
        <end position="397"/>
    </location>
</feature>
<feature type="transmembrane region" description="Helical" evidence="6">
    <location>
        <begin position="409"/>
        <end position="428"/>
    </location>
</feature>
<keyword evidence="8" id="KW-1185">Reference proteome</keyword>
<feature type="transmembrane region" description="Helical" evidence="6">
    <location>
        <begin position="39"/>
        <end position="63"/>
    </location>
</feature>
<keyword evidence="2" id="KW-1003">Cell membrane</keyword>
<proteinExistence type="predicted"/>